<feature type="transmembrane region" description="Helical" evidence="1">
    <location>
        <begin position="79"/>
        <end position="100"/>
    </location>
</feature>
<dbReference type="AlphaFoldDB" id="A0A0R1JVA8"/>
<comment type="caution">
    <text evidence="2">The sequence shown here is derived from an EMBL/GenBank/DDBJ whole genome shotgun (WGS) entry which is preliminary data.</text>
</comment>
<keyword evidence="1" id="KW-0472">Membrane</keyword>
<feature type="transmembrane region" description="Helical" evidence="1">
    <location>
        <begin position="224"/>
        <end position="241"/>
    </location>
</feature>
<dbReference type="SUPFAM" id="SSF158560">
    <property type="entry name" value="BH3980-like"/>
    <property type="match status" value="1"/>
</dbReference>
<dbReference type="STRING" id="1291734.FD02_GL001606"/>
<feature type="transmembrane region" description="Helical" evidence="1">
    <location>
        <begin position="199"/>
        <end position="218"/>
    </location>
</feature>
<organism evidence="2 3">
    <name type="scientific">Lacticaseibacillus nasuensis JCM 17158</name>
    <dbReference type="NCBI Taxonomy" id="1291734"/>
    <lineage>
        <taxon>Bacteria</taxon>
        <taxon>Bacillati</taxon>
        <taxon>Bacillota</taxon>
        <taxon>Bacilli</taxon>
        <taxon>Lactobacillales</taxon>
        <taxon>Lactobacillaceae</taxon>
        <taxon>Lacticaseibacillus</taxon>
    </lineage>
</organism>
<dbReference type="PATRIC" id="fig|1291734.4.peg.1652"/>
<keyword evidence="1" id="KW-1133">Transmembrane helix</keyword>
<dbReference type="EMBL" id="AZDJ01000022">
    <property type="protein sequence ID" value="KRK72633.1"/>
    <property type="molecule type" value="Genomic_DNA"/>
</dbReference>
<dbReference type="RefSeq" id="WP_054723171.1">
    <property type="nucleotide sequence ID" value="NZ_AZDJ01000022.1"/>
</dbReference>
<feature type="transmembrane region" description="Helical" evidence="1">
    <location>
        <begin position="141"/>
        <end position="161"/>
    </location>
</feature>
<gene>
    <name evidence="2" type="ORF">FD02_GL001606</name>
</gene>
<proteinExistence type="predicted"/>
<reference evidence="2 3" key="1">
    <citation type="journal article" date="2015" name="Genome Announc.">
        <title>Expanding the biotechnology potential of lactobacilli through comparative genomics of 213 strains and associated genera.</title>
        <authorList>
            <person name="Sun Z."/>
            <person name="Harris H.M."/>
            <person name="McCann A."/>
            <person name="Guo C."/>
            <person name="Argimon S."/>
            <person name="Zhang W."/>
            <person name="Yang X."/>
            <person name="Jeffery I.B."/>
            <person name="Cooney J.C."/>
            <person name="Kagawa T.F."/>
            <person name="Liu W."/>
            <person name="Song Y."/>
            <person name="Salvetti E."/>
            <person name="Wrobel A."/>
            <person name="Rasinkangas P."/>
            <person name="Parkhill J."/>
            <person name="Rea M.C."/>
            <person name="O'Sullivan O."/>
            <person name="Ritari J."/>
            <person name="Douillard F.P."/>
            <person name="Paul Ross R."/>
            <person name="Yang R."/>
            <person name="Briner A.E."/>
            <person name="Felis G.E."/>
            <person name="de Vos W.M."/>
            <person name="Barrangou R."/>
            <person name="Klaenhammer T.R."/>
            <person name="Caufield P.W."/>
            <person name="Cui Y."/>
            <person name="Zhang H."/>
            <person name="O'Toole P.W."/>
        </authorList>
    </citation>
    <scope>NUCLEOTIDE SEQUENCE [LARGE SCALE GENOMIC DNA]</scope>
    <source>
        <strain evidence="2 3">JCM 17158</strain>
    </source>
</reference>
<accession>A0A0R1JVA8</accession>
<evidence type="ECO:0000313" key="3">
    <source>
        <dbReference type="Proteomes" id="UP000051804"/>
    </source>
</evidence>
<evidence type="ECO:0000256" key="1">
    <source>
        <dbReference type="SAM" id="Phobius"/>
    </source>
</evidence>
<keyword evidence="1" id="KW-0812">Transmembrane</keyword>
<sequence length="258" mass="28156">MSETLLPRNQEYYDRLAAYVTDAIGVDGKAAEETMAEIHADLLQAQANGISAADYFGHDPKTIGNQLVATLPHLTWQDWLRFAVITWAISFLVFAWRYIFNGLSRVPLGTAAVLAIILPVGVLVGMAVYRSGTFTRKKFRDSGIVVLIVCQTMLLPVSDLFPKFGRVVIPPTALAVIGFGMALVLIGFGIWLGMHSWVFAALCSVFATLFALPAADALGTLPGWWGRLLIPGMFLLFMLIIRGGDALWPAKWQAKAGD</sequence>
<evidence type="ECO:0000313" key="2">
    <source>
        <dbReference type="EMBL" id="KRK72633.1"/>
    </source>
</evidence>
<keyword evidence="3" id="KW-1185">Reference proteome</keyword>
<feature type="transmembrane region" description="Helical" evidence="1">
    <location>
        <begin position="173"/>
        <end position="192"/>
    </location>
</feature>
<feature type="transmembrane region" description="Helical" evidence="1">
    <location>
        <begin position="106"/>
        <end position="129"/>
    </location>
</feature>
<dbReference type="Proteomes" id="UP000051804">
    <property type="component" value="Unassembled WGS sequence"/>
</dbReference>
<protein>
    <submittedName>
        <fullName evidence="2">Uncharacterized protein</fullName>
    </submittedName>
</protein>
<dbReference type="OrthoDB" id="1655249at2"/>
<name>A0A0R1JVA8_9LACO</name>